<dbReference type="Proteomes" id="UP000658131">
    <property type="component" value="Unassembled WGS sequence"/>
</dbReference>
<gene>
    <name evidence="1" type="primary">yunB</name>
    <name evidence="1" type="ORF">H8717_12070</name>
</gene>
<name>A0ABR7NLG3_9FIRM</name>
<dbReference type="InterPro" id="IPR014197">
    <property type="entry name" value="Sporulation_prot_YunB"/>
</dbReference>
<reference evidence="1 2" key="1">
    <citation type="submission" date="2020-08" db="EMBL/GenBank/DDBJ databases">
        <title>Genome public.</title>
        <authorList>
            <person name="Liu C."/>
            <person name="Sun Q."/>
        </authorList>
    </citation>
    <scope>NUCLEOTIDE SEQUENCE [LARGE SCALE GENOMIC DNA]</scope>
    <source>
        <strain evidence="1 2">BX1</strain>
    </source>
</reference>
<dbReference type="NCBIfam" id="TIGR02832">
    <property type="entry name" value="spo_yunB"/>
    <property type="match status" value="1"/>
</dbReference>
<dbReference type="EMBL" id="JACRTB010000022">
    <property type="protein sequence ID" value="MBC8577139.1"/>
    <property type="molecule type" value="Genomic_DNA"/>
</dbReference>
<dbReference type="PIRSF" id="PIRSF021383">
    <property type="entry name" value="YunB"/>
    <property type="match status" value="1"/>
</dbReference>
<proteinExistence type="predicted"/>
<dbReference type="PROSITE" id="PS51257">
    <property type="entry name" value="PROKAR_LIPOPROTEIN"/>
    <property type="match status" value="1"/>
</dbReference>
<dbReference type="Pfam" id="PF09560">
    <property type="entry name" value="Spore_YunB"/>
    <property type="match status" value="1"/>
</dbReference>
<organism evidence="1 2">
    <name type="scientific">Yanshouia hominis</name>
    <dbReference type="NCBI Taxonomy" id="2763673"/>
    <lineage>
        <taxon>Bacteria</taxon>
        <taxon>Bacillati</taxon>
        <taxon>Bacillota</taxon>
        <taxon>Clostridia</taxon>
        <taxon>Eubacteriales</taxon>
        <taxon>Oscillospiraceae</taxon>
        <taxon>Yanshouia</taxon>
    </lineage>
</organism>
<dbReference type="RefSeq" id="WP_262400608.1">
    <property type="nucleotide sequence ID" value="NZ_JACRTB010000022.1"/>
</dbReference>
<evidence type="ECO:0000313" key="1">
    <source>
        <dbReference type="EMBL" id="MBC8577139.1"/>
    </source>
</evidence>
<protein>
    <submittedName>
        <fullName evidence="1">Sporulation protein YunB</fullName>
    </submittedName>
</protein>
<comment type="caution">
    <text evidence="1">The sequence shown here is derived from an EMBL/GenBank/DDBJ whole genome shotgun (WGS) entry which is preliminary data.</text>
</comment>
<keyword evidence="2" id="KW-1185">Reference proteome</keyword>
<sequence length="227" mass="24622">MFRWAGAGRRYGARLRAAVFLLLLLGCCTAVDAHIRPVIQSMAAYQAKVYATRILNEAVEAQLAGESPSYRELVSLSTGDDGKINAVQTDVVRLNLLKAALTNAAADRLEELEQQTVLVPLGTLLGWQVLSGRGPLMEFRLVPAGYVRSSLSHRFDAAGINQTRHQIMLRLDASIIAVLPGYTTSTEVSTDFLLAETVIVGTSPDSFTQVLTGDDQSIDQLIADYGR</sequence>
<evidence type="ECO:0000313" key="2">
    <source>
        <dbReference type="Proteomes" id="UP000658131"/>
    </source>
</evidence>
<accession>A0ABR7NLG3</accession>